<protein>
    <recommendedName>
        <fullName evidence="3">LexA DNA binding domain-containing protein</fullName>
    </recommendedName>
</protein>
<name>A0A3N2D6V5_9MICO</name>
<accession>A0A3N2D6V5</accession>
<evidence type="ECO:0000313" key="1">
    <source>
        <dbReference type="EMBL" id="ROR95482.1"/>
    </source>
</evidence>
<reference evidence="1 2" key="1">
    <citation type="submission" date="2018-11" db="EMBL/GenBank/DDBJ databases">
        <title>Sequencing the genomes of 1000 actinobacteria strains.</title>
        <authorList>
            <person name="Klenk H.-P."/>
        </authorList>
    </citation>
    <scope>NUCLEOTIDE SEQUENCE [LARGE SCALE GENOMIC DNA]</scope>
    <source>
        <strain evidence="1 2">DSM 13521</strain>
    </source>
</reference>
<comment type="caution">
    <text evidence="1">The sequence shown here is derived from an EMBL/GenBank/DDBJ whole genome shotgun (WGS) entry which is preliminary data.</text>
</comment>
<dbReference type="Proteomes" id="UP000275356">
    <property type="component" value="Unassembled WGS sequence"/>
</dbReference>
<proteinExistence type="predicted"/>
<gene>
    <name evidence="1" type="ORF">EDD28_0035</name>
</gene>
<sequence>MADPREKGLTPAQRQLLSEFRESSTGGLWIRSYSRWSRTTRVLVERGLIRRTDCARDSAFYEPVTRQEEDTP</sequence>
<dbReference type="AlphaFoldDB" id="A0A3N2D6V5"/>
<evidence type="ECO:0008006" key="3">
    <source>
        <dbReference type="Google" id="ProtNLM"/>
    </source>
</evidence>
<dbReference type="EMBL" id="RKHQ01000001">
    <property type="protein sequence ID" value="ROR95482.1"/>
    <property type="molecule type" value="Genomic_DNA"/>
</dbReference>
<organism evidence="1 2">
    <name type="scientific">Salana multivorans</name>
    <dbReference type="NCBI Taxonomy" id="120377"/>
    <lineage>
        <taxon>Bacteria</taxon>
        <taxon>Bacillati</taxon>
        <taxon>Actinomycetota</taxon>
        <taxon>Actinomycetes</taxon>
        <taxon>Micrococcales</taxon>
        <taxon>Beutenbergiaceae</taxon>
        <taxon>Salana</taxon>
    </lineage>
</organism>
<evidence type="ECO:0000313" key="2">
    <source>
        <dbReference type="Proteomes" id="UP000275356"/>
    </source>
</evidence>
<keyword evidence="2" id="KW-1185">Reference proteome</keyword>